<evidence type="ECO:0000256" key="5">
    <source>
        <dbReference type="RuleBase" id="RU364123"/>
    </source>
</evidence>
<protein>
    <recommendedName>
        <fullName evidence="5">Phosphorylase b kinase regulatory subunit</fullName>
    </recommendedName>
</protein>
<comment type="pathway">
    <text evidence="1 5">Glycan biosynthesis; glycogen metabolism.</text>
</comment>
<sequence>MFDIDDLHDYYNIIKKSILHRQNIVTGLVCHSSDNNDSWVRDNIYVAWALWSLSMAYDNIENDEENISKSRSYELRMKCVKIMRGLLICFMLQVKKVENFTKSHSNIDALHAKYSSTDFKTVVGDNDWGHLQFDAISLYILTLSQMIESNLNVIYDTDEVSFIQNLIFYIECCYRIPDYGIWERGDKNNQGKCELNTISIGMAYAALRSIRNVNLFGKDHSHTTKMYVNEDHMAQCKAILESMMPRESLSKEIGAGLLMIIGFPGFAVQSEEIINLTRERIVSKLNGNYGFKRFIRDGYLTPLEVDQNRLHYEKYELHTFENIECEWPLFYACMCINAIFDNEKDSYDLYMHYLEKILLPINTKGSTIHALPECYTVELDMVDQERSNKGSTIRKAAGKFPHIWSQSMYIIGKLLGSGYINKKNLDPLQCYNFKNTSEIPPVVICLVSLHDSIKKMFLDSGIVVETTESLKPVEIYFSTVLGCLLSSIGHNEKLGLTGRQEKNIGILETAKLYTIKNRIFAFYPHFMNISFSYISRDPYYLIDQLRSKILFLRDNWTYKESPIILLSCGMRHVDNKTNNISNQILSATKHFQDGQFDGARIEFGNLNNYLNKVRNCDITHVISNEALQHSISKYEDEFSMNMFVTNTEKNISDIKDSVDISNDILDTPIPTSILSKRRSTVSGIIKQLSLFQSERSQSANSEKLQQNISKCDLLLSISSGDGELDYQNSNNRFCMEKFNDVDIFDLIYQLAGTTILQEQADIVHYLVIKIHSAGILNMQMIFLGSAIGNILVRRKDITISRSHLSSDDYVISNPINSHNMALIISELCNDNFGMKMIFQGVNGILNAMPLRNN</sequence>
<evidence type="ECO:0000313" key="8">
    <source>
        <dbReference type="Proteomes" id="UP000078046"/>
    </source>
</evidence>
<accession>A0A177B1U2</accession>
<name>A0A177B1U2_9BILA</name>
<dbReference type="InterPro" id="IPR008928">
    <property type="entry name" value="6-hairpin_glycosidase_sf"/>
</dbReference>
<evidence type="ECO:0000256" key="3">
    <source>
        <dbReference type="ARBA" id="ARBA00022600"/>
    </source>
</evidence>
<evidence type="ECO:0000256" key="2">
    <source>
        <dbReference type="ARBA" id="ARBA00007128"/>
    </source>
</evidence>
<evidence type="ECO:0000256" key="4">
    <source>
        <dbReference type="ARBA" id="ARBA00022860"/>
    </source>
</evidence>
<comment type="subcellular location">
    <subcellularLocation>
        <location evidence="5">Cell membrane</location>
        <topology evidence="5">Lipid-anchor</topology>
        <orientation evidence="5">Cytoplasmic side</orientation>
    </subcellularLocation>
</comment>
<dbReference type="UniPathway" id="UPA00163"/>
<gene>
    <name evidence="7" type="ORF">A3Q56_04009</name>
</gene>
<feature type="domain" description="GH15-like" evidence="6">
    <location>
        <begin position="10"/>
        <end position="435"/>
    </location>
</feature>
<dbReference type="PANTHER" id="PTHR10749">
    <property type="entry name" value="PHOSPHORYLASE B KINASE REGULATORY SUBUNIT"/>
    <property type="match status" value="1"/>
</dbReference>
<keyword evidence="5" id="KW-0449">Lipoprotein</keyword>
<dbReference type="OrthoDB" id="5971574at2759"/>
<keyword evidence="7" id="KW-0418">Kinase</keyword>
<proteinExistence type="inferred from homology"/>
<keyword evidence="4 5" id="KW-0112">Calmodulin-binding</keyword>
<dbReference type="InterPro" id="IPR012341">
    <property type="entry name" value="6hp_glycosidase-like_sf"/>
</dbReference>
<keyword evidence="3 5" id="KW-0321">Glycogen metabolism</keyword>
<evidence type="ECO:0000256" key="1">
    <source>
        <dbReference type="ARBA" id="ARBA00005131"/>
    </source>
</evidence>
<keyword evidence="5" id="KW-0636">Prenylation</keyword>
<dbReference type="AlphaFoldDB" id="A0A177B1U2"/>
<dbReference type="GO" id="GO:0005977">
    <property type="term" value="P:glycogen metabolic process"/>
    <property type="evidence" value="ECO:0007669"/>
    <property type="project" value="UniProtKB-UniPathway"/>
</dbReference>
<keyword evidence="5" id="KW-0119">Carbohydrate metabolism</keyword>
<dbReference type="SUPFAM" id="SSF48208">
    <property type="entry name" value="Six-hairpin glycosidases"/>
    <property type="match status" value="1"/>
</dbReference>
<dbReference type="EMBL" id="LWCA01000485">
    <property type="protein sequence ID" value="OAF68238.1"/>
    <property type="molecule type" value="Genomic_DNA"/>
</dbReference>
<comment type="similarity">
    <text evidence="2 5">Belongs to the phosphorylase b kinase regulatory chain family.</text>
</comment>
<dbReference type="Gene3D" id="1.50.10.10">
    <property type="match status" value="1"/>
</dbReference>
<dbReference type="GO" id="GO:0005516">
    <property type="term" value="F:calmodulin binding"/>
    <property type="evidence" value="ECO:0007669"/>
    <property type="project" value="UniProtKB-KW"/>
</dbReference>
<comment type="function">
    <text evidence="5">Phosphorylase b kinase catalyzes the phosphorylation of serine in certain substrates, including troponin I.</text>
</comment>
<dbReference type="PANTHER" id="PTHR10749:SF7">
    <property type="entry name" value="PHOSPHORYLASE B KINASE REGULATORY SUBUNIT ALPHA-RELATED"/>
    <property type="match status" value="1"/>
</dbReference>
<evidence type="ECO:0000259" key="6">
    <source>
        <dbReference type="Pfam" id="PF00723"/>
    </source>
</evidence>
<dbReference type="GO" id="GO:0005964">
    <property type="term" value="C:phosphorylase kinase complex"/>
    <property type="evidence" value="ECO:0007669"/>
    <property type="project" value="TreeGrafter"/>
</dbReference>
<organism evidence="7 8">
    <name type="scientific">Intoshia linei</name>
    <dbReference type="NCBI Taxonomy" id="1819745"/>
    <lineage>
        <taxon>Eukaryota</taxon>
        <taxon>Metazoa</taxon>
        <taxon>Spiralia</taxon>
        <taxon>Lophotrochozoa</taxon>
        <taxon>Mesozoa</taxon>
        <taxon>Orthonectida</taxon>
        <taxon>Rhopaluridae</taxon>
        <taxon>Intoshia</taxon>
    </lineage>
</organism>
<keyword evidence="8" id="KW-1185">Reference proteome</keyword>
<dbReference type="Pfam" id="PF00723">
    <property type="entry name" value="Glyco_hydro_15"/>
    <property type="match status" value="1"/>
</dbReference>
<dbReference type="InterPro" id="IPR008734">
    <property type="entry name" value="PHK_A/B_su"/>
</dbReference>
<keyword evidence="7" id="KW-0808">Transferase</keyword>
<evidence type="ECO:0000313" key="7">
    <source>
        <dbReference type="EMBL" id="OAF68238.1"/>
    </source>
</evidence>
<dbReference type="GO" id="GO:0016301">
    <property type="term" value="F:kinase activity"/>
    <property type="evidence" value="ECO:0007669"/>
    <property type="project" value="UniProtKB-KW"/>
</dbReference>
<reference evidence="7 8" key="1">
    <citation type="submission" date="2016-04" db="EMBL/GenBank/DDBJ databases">
        <title>The genome of Intoshia linei affirms orthonectids as highly simplified spiralians.</title>
        <authorList>
            <person name="Mikhailov K.V."/>
            <person name="Slusarev G.S."/>
            <person name="Nikitin M.A."/>
            <person name="Logacheva M.D."/>
            <person name="Penin A."/>
            <person name="Aleoshin V."/>
            <person name="Panchin Y.V."/>
        </authorList>
    </citation>
    <scope>NUCLEOTIDE SEQUENCE [LARGE SCALE GENOMIC DNA]</scope>
    <source>
        <strain evidence="7">Intl2013</strain>
        <tissue evidence="7">Whole animal</tissue>
    </source>
</reference>
<dbReference type="GO" id="GO:0005886">
    <property type="term" value="C:plasma membrane"/>
    <property type="evidence" value="ECO:0007669"/>
    <property type="project" value="UniProtKB-SubCell"/>
</dbReference>
<dbReference type="Proteomes" id="UP000078046">
    <property type="component" value="Unassembled WGS sequence"/>
</dbReference>
<dbReference type="InterPro" id="IPR011613">
    <property type="entry name" value="GH15-like"/>
</dbReference>
<keyword evidence="5" id="KW-0472">Membrane</keyword>
<keyword evidence="5" id="KW-1003">Cell membrane</keyword>
<comment type="caution">
    <text evidence="7">The sequence shown here is derived from an EMBL/GenBank/DDBJ whole genome shotgun (WGS) entry which is preliminary data.</text>
</comment>